<keyword evidence="1 3" id="KW-0378">Hydrolase</keyword>
<dbReference type="PRINTS" id="PR00412">
    <property type="entry name" value="EPOXHYDRLASE"/>
</dbReference>
<dbReference type="GO" id="GO:0016787">
    <property type="term" value="F:hydrolase activity"/>
    <property type="evidence" value="ECO:0007669"/>
    <property type="project" value="UniProtKB-KW"/>
</dbReference>
<protein>
    <submittedName>
        <fullName evidence="3">Hydrolase</fullName>
    </submittedName>
</protein>
<dbReference type="RefSeq" id="WP_096406483.1">
    <property type="nucleotide sequence ID" value="NZ_AP017372.2"/>
</dbReference>
<keyword evidence="4" id="KW-1185">Reference proteome</keyword>
<dbReference type="Pfam" id="PF00561">
    <property type="entry name" value="Abhydrolase_1"/>
    <property type="match status" value="1"/>
</dbReference>
<dbReference type="PANTHER" id="PTHR46118:SF4">
    <property type="entry name" value="PROTEIN ABHD11"/>
    <property type="match status" value="1"/>
</dbReference>
<dbReference type="InterPro" id="IPR000639">
    <property type="entry name" value="Epox_hydrolase-like"/>
</dbReference>
<dbReference type="Gene3D" id="3.40.50.1820">
    <property type="entry name" value="alpha/beta hydrolase"/>
    <property type="match status" value="1"/>
</dbReference>
<dbReference type="AlphaFoldDB" id="A0A120MZE3"/>
<evidence type="ECO:0000259" key="2">
    <source>
        <dbReference type="Pfam" id="PF00561"/>
    </source>
</evidence>
<dbReference type="OrthoDB" id="9808398at2"/>
<accession>A0A120MZE3</accession>
<dbReference type="EMBL" id="AP017372">
    <property type="protein sequence ID" value="BAU56518.1"/>
    <property type="molecule type" value="Genomic_DNA"/>
</dbReference>
<gene>
    <name evidence="3" type="ORF">HH1059_24470</name>
</gene>
<proteinExistence type="predicted"/>
<dbReference type="InterPro" id="IPR029058">
    <property type="entry name" value="AB_hydrolase_fold"/>
</dbReference>
<evidence type="ECO:0000313" key="4">
    <source>
        <dbReference type="Proteomes" id="UP000218890"/>
    </source>
</evidence>
<dbReference type="Proteomes" id="UP000218890">
    <property type="component" value="Chromosome"/>
</dbReference>
<dbReference type="KEGG" id="hhk:HH1059_24470"/>
<dbReference type="SUPFAM" id="SSF53474">
    <property type="entry name" value="alpha/beta-Hydrolases"/>
    <property type="match status" value="1"/>
</dbReference>
<name>A0A120MZE3_HALHR</name>
<reference evidence="3" key="1">
    <citation type="submission" date="2016-02" db="EMBL/GenBank/DDBJ databases">
        <title>Halorhodospira halochloris DSM-1059 complete genome, version 2.</title>
        <authorList>
            <person name="Tsukatani Y."/>
        </authorList>
    </citation>
    <scope>NUCLEOTIDE SEQUENCE</scope>
    <source>
        <strain evidence="3">DSM 1059</strain>
    </source>
</reference>
<dbReference type="PRINTS" id="PR00111">
    <property type="entry name" value="ABHYDROLASE"/>
</dbReference>
<organism evidence="3 4">
    <name type="scientific">Halorhodospira halochloris</name>
    <name type="common">Ectothiorhodospira halochloris</name>
    <dbReference type="NCBI Taxonomy" id="1052"/>
    <lineage>
        <taxon>Bacteria</taxon>
        <taxon>Pseudomonadati</taxon>
        <taxon>Pseudomonadota</taxon>
        <taxon>Gammaproteobacteria</taxon>
        <taxon>Chromatiales</taxon>
        <taxon>Ectothiorhodospiraceae</taxon>
        <taxon>Halorhodospira</taxon>
    </lineage>
</organism>
<dbReference type="PANTHER" id="PTHR46118">
    <property type="entry name" value="PROTEIN ABHD11"/>
    <property type="match status" value="1"/>
</dbReference>
<feature type="domain" description="AB hydrolase-1" evidence="2">
    <location>
        <begin position="14"/>
        <end position="243"/>
    </location>
</feature>
<evidence type="ECO:0000256" key="1">
    <source>
        <dbReference type="ARBA" id="ARBA00022801"/>
    </source>
</evidence>
<evidence type="ECO:0000313" key="3">
    <source>
        <dbReference type="EMBL" id="BAU56518.1"/>
    </source>
</evidence>
<dbReference type="InterPro" id="IPR000073">
    <property type="entry name" value="AB_hydrolase_1"/>
</dbReference>
<sequence>MVDLNYSVRGQGEPVVLLHGLYGSSGNLARVARYLNRGCRVIVPDLRNHGKSPHCPQMDYTAMAADVAALLEREQIERAALLGHSMGGKVAMTMALTMPERVSCLIAADIAPKLYRRSHDSLISRLQAVDVEGATSRAEIDAQLSSTVEDGQVRQFLLTNLQKAQDGGYFWRIPLDYLANAVPEIEGFPALDGVYTGPALFVYGTRSEYFILERDEELVQKYFTQPEYAAIPGAGHWLHAENPQEFNRIIGAFLHRKGIFNQHIAELSNDG</sequence>